<evidence type="ECO:0000313" key="3">
    <source>
        <dbReference type="Proteomes" id="UP001341840"/>
    </source>
</evidence>
<dbReference type="InterPro" id="IPR042197">
    <property type="entry name" value="Apaf_helical"/>
</dbReference>
<dbReference type="InterPro" id="IPR027417">
    <property type="entry name" value="P-loop_NTPase"/>
</dbReference>
<name>A0ABU6VV07_9FABA</name>
<keyword evidence="3" id="KW-1185">Reference proteome</keyword>
<comment type="caution">
    <text evidence="2">The sequence shown here is derived from an EMBL/GenBank/DDBJ whole genome shotgun (WGS) entry which is preliminary data.</text>
</comment>
<gene>
    <name evidence="2" type="ORF">PIB30_086095</name>
</gene>
<protein>
    <recommendedName>
        <fullName evidence="4">NB-ARC domain-containing protein</fullName>
    </recommendedName>
</protein>
<organism evidence="2 3">
    <name type="scientific">Stylosanthes scabra</name>
    <dbReference type="NCBI Taxonomy" id="79078"/>
    <lineage>
        <taxon>Eukaryota</taxon>
        <taxon>Viridiplantae</taxon>
        <taxon>Streptophyta</taxon>
        <taxon>Embryophyta</taxon>
        <taxon>Tracheophyta</taxon>
        <taxon>Spermatophyta</taxon>
        <taxon>Magnoliopsida</taxon>
        <taxon>eudicotyledons</taxon>
        <taxon>Gunneridae</taxon>
        <taxon>Pentapetalae</taxon>
        <taxon>rosids</taxon>
        <taxon>fabids</taxon>
        <taxon>Fabales</taxon>
        <taxon>Fabaceae</taxon>
        <taxon>Papilionoideae</taxon>
        <taxon>50 kb inversion clade</taxon>
        <taxon>dalbergioids sensu lato</taxon>
        <taxon>Dalbergieae</taxon>
        <taxon>Pterocarpus clade</taxon>
        <taxon>Stylosanthes</taxon>
    </lineage>
</organism>
<evidence type="ECO:0000256" key="1">
    <source>
        <dbReference type="ARBA" id="ARBA00022821"/>
    </source>
</evidence>
<dbReference type="EMBL" id="JASCZI010152496">
    <property type="protein sequence ID" value="MED6176225.1"/>
    <property type="molecule type" value="Genomic_DNA"/>
</dbReference>
<evidence type="ECO:0008006" key="4">
    <source>
        <dbReference type="Google" id="ProtNLM"/>
    </source>
</evidence>
<dbReference type="SUPFAM" id="SSF52047">
    <property type="entry name" value="RNI-like"/>
    <property type="match status" value="1"/>
</dbReference>
<dbReference type="PANTHER" id="PTHR36766">
    <property type="entry name" value="PLANT BROAD-SPECTRUM MILDEW RESISTANCE PROTEIN RPW8"/>
    <property type="match status" value="1"/>
</dbReference>
<dbReference type="Proteomes" id="UP001341840">
    <property type="component" value="Unassembled WGS sequence"/>
</dbReference>
<reference evidence="2 3" key="1">
    <citation type="journal article" date="2023" name="Plants (Basel)">
        <title>Bridging the Gap: Combining Genomics and Transcriptomics Approaches to Understand Stylosanthes scabra, an Orphan Legume from the Brazilian Caatinga.</title>
        <authorList>
            <person name="Ferreira-Neto J.R.C."/>
            <person name="da Silva M.D."/>
            <person name="Binneck E."/>
            <person name="de Melo N.F."/>
            <person name="da Silva R.H."/>
            <person name="de Melo A.L.T.M."/>
            <person name="Pandolfi V."/>
            <person name="Bustamante F.O."/>
            <person name="Brasileiro-Vidal A.C."/>
            <person name="Benko-Iseppon A.M."/>
        </authorList>
    </citation>
    <scope>NUCLEOTIDE SEQUENCE [LARGE SCALE GENOMIC DNA]</scope>
    <source>
        <tissue evidence="2">Leaves</tissue>
    </source>
</reference>
<dbReference type="SUPFAM" id="SSF52540">
    <property type="entry name" value="P-loop containing nucleoside triphosphate hydrolases"/>
    <property type="match status" value="1"/>
</dbReference>
<dbReference type="PANTHER" id="PTHR36766:SF61">
    <property type="entry name" value="NB-ARC DOMAIN DISEASE RESISTANCE PROTEIN"/>
    <property type="match status" value="1"/>
</dbReference>
<dbReference type="Gene3D" id="3.80.10.10">
    <property type="entry name" value="Ribonuclease Inhibitor"/>
    <property type="match status" value="1"/>
</dbReference>
<evidence type="ECO:0000313" key="2">
    <source>
        <dbReference type="EMBL" id="MED6176225.1"/>
    </source>
</evidence>
<proteinExistence type="predicted"/>
<accession>A0ABU6VV07</accession>
<keyword evidence="1" id="KW-0611">Plant defense</keyword>
<dbReference type="InterPro" id="IPR032675">
    <property type="entry name" value="LRR_dom_sf"/>
</dbReference>
<dbReference type="Gene3D" id="1.10.8.430">
    <property type="entry name" value="Helical domain of apoptotic protease-activating factors"/>
    <property type="match status" value="1"/>
</dbReference>
<sequence length="217" mass="26032">MIGKEIVRKCKGVPLAIRTLASILFSKHEVKDWESLRDHEIWNLSQKNDDILPALKLSYDQMPSYLRKCFAVFSLFPKDFEFQSYHIDSLWRAADEYEKMNSTLRLKTLFFSKVVNFPHSLQGYANTLQTLGFVWCYELEVLPEWVWNITCLKFLHIWSCPKLMSLPNDIHRLTALEILRIEDCPELYRKYQPHVGEYWHQISHIKHCDIRKTRRRR</sequence>